<dbReference type="SMART" id="SM00710">
    <property type="entry name" value="PbH1"/>
    <property type="match status" value="4"/>
</dbReference>
<dbReference type="Pfam" id="PF21231">
    <property type="entry name" value="GH141_M"/>
    <property type="match status" value="1"/>
</dbReference>
<dbReference type="RefSeq" id="WP_236284578.1">
    <property type="nucleotide sequence ID" value="NZ_CAKMMW010000002.1"/>
</dbReference>
<evidence type="ECO:0000259" key="2">
    <source>
        <dbReference type="PROSITE" id="PS51272"/>
    </source>
</evidence>
<dbReference type="EMBL" id="CAKMMW010000002">
    <property type="protein sequence ID" value="CAH1195384.1"/>
    <property type="molecule type" value="Genomic_DNA"/>
</dbReference>
<dbReference type="PANTHER" id="PTHR36453">
    <property type="entry name" value="SECRETED PROTEIN-RELATED"/>
    <property type="match status" value="1"/>
</dbReference>
<gene>
    <name evidence="3" type="ORF">PAECIP111891_00666</name>
</gene>
<dbReference type="Gene3D" id="2.60.40.1080">
    <property type="match status" value="6"/>
</dbReference>
<proteinExistence type="predicted"/>
<feature type="domain" description="SLH" evidence="2">
    <location>
        <begin position="2007"/>
        <end position="2066"/>
    </location>
</feature>
<dbReference type="InterPro" id="IPR006626">
    <property type="entry name" value="PbH1"/>
</dbReference>
<dbReference type="SMART" id="SM00635">
    <property type="entry name" value="BID_2"/>
    <property type="match status" value="6"/>
</dbReference>
<feature type="domain" description="SLH" evidence="2">
    <location>
        <begin position="2067"/>
        <end position="2130"/>
    </location>
</feature>
<feature type="region of interest" description="Disordered" evidence="1">
    <location>
        <begin position="1746"/>
        <end position="1774"/>
    </location>
</feature>
<dbReference type="InterPro" id="IPR003343">
    <property type="entry name" value="Big_2"/>
</dbReference>
<accession>A0ABM9BV26</accession>
<sequence length="2196" mass="237310">MRRFILKSKFVCAFLVFALLAGLCLPVAVPIVTASSDDVLVENFNTSTLGVKPANWTGNPPAADASAPVPYIAKATVENLADYPTPLLKFEKNGKSTGNLQIERAFVNTYSQSVFTYKVRAEQTTGTVYLPSPKSGATAMAKFAMNGGNFQYMKKGASTWTTIQAFTSATWYEVKLLLNSDIDTFDLFINNEKRLTNEPMAETGAVTSFYLGLYKDTIGTAYFDDFHIYPYIPVQAIAVTQAVYEVNVAAIQPLTVIFTPQTATNQSLTWSSSNTGIATVTEMGVVTGIASGTAIISAKAVGNVPDATVVVNVNAANSPIGGEVGDLLSAAFDGETTGMKPSGWKVPAPSAAVIPAPDPYILAATIGEIASYPGKLLKLEKNGKSTASYNIEKTITGASSKVTMMYKFRAEQSDAVIYLPSLKSAVTGSAALKFALNTGQFSYMKQGAAAWTNIQPLTSGEWYEVKLMLDTDADVFDFYINGNQKLSREPYDIGGVPSVMYLGIYKDSIGTAFFDDFQMYAYHAAVSASISPDEVTLAKDASLQLPLTFTPANATVQSAVWTSSEPLVASVDNNGVVKGLLPGTTLIAARPYENIPQVTVTVHVYEVPITGISVATVSGNVPVGSRLYLKATLTPPGTTEQQVRWGTTNAAVATVDTYGELTAIGAGTTSIYATNKEGSIQGQTNVTVVNRSIAHELYVSPEGNDSNPGTLQAPFKTITKAQTAARGLNASMNGDIVVYLRGGTYTLSDTLRFDETDSGSNGYFVTYHNYPGEQPIISGGQAISGWNEIDSEKHLYRAFVGQDFKTRQLYIDGVRAVRARSEGGLINATKTATGYTSDDTFLANYHRISDLEMVFNDLWSNSRVKVESVNVSGSKAQITMENPGWTASSVRGLSSATVPVYYENAIELLDVAGEWYYDQTDGYLYYKPRAWEDLTTAQVTAPILEQLVTVIGQSADLPVRNLQFEGLKFMYTTWMRPSTDMGHSDAQNNYLRYAGTPDELPDAAIEVELANTVNFIGNDFAKLGITGLILQNGVQNSLIEGNRFYDISGSAISVGQPISNDRQYFNPTDHRMVMKNDDILNNLFYDIGIDFKSASAISAGYPLDMDISHNEIYNIPYSGAHIGYGWDKNFDPVTKNIKIQDNMIYDLMGKGVRDGGAIYSLGTNGANPQDKNIVSGNYIRNQMDDSAVLYADQSSAYWRYENNVIDLKESAPWHGSKRWAQAWTNLIHDLDFVNNYTTEAYYVNIGINNTFEGTKVVPDANWPAGAKAIIAQAGIEPAYQDLQTGIVSRWSTERLSLNVGTTSTVKVTAQNGKDQQLNMEGSQLYYESKNPNIATVDAQGHVTGISTGSTQVVIYIVNGTVLRELEADIFVGDVLTDIRLTDTTGNILHAEQGTTTELHAYGNTSFGNRTELDHVTFTSLTPDIVTVTSEGTLTALQTGSAILLLKGDFLGQQREGYYHVKVWNNTTTDNYKLRKEINDLDGWYVYPTTLNNVQSDADRITITTPNSGHAVYQGRTFLNEFIDFNLKINATTSWYALLFGKQSNTLGYSHGDEDNYLMVVSEAGIELQRYNKAQRTVIYGTIANYTSLAGPAIPNTMLPFNQERHLQLGTFNEANGVRIILKVDGAEVINYLDTAPQAIRKPGYFGLVARNGSMTFSKTDDSAQPIVGLIMNGLGDMVVGESAIATVKAMDDTGVLIEPEAGVTFESDRPDVASVGVDGTVVAIGQGTALITATYAGATTTVELDVRTEDDSTEQTTEPLTESSTAPGSSVPPAVSGQLLTEIEKGVQLQGDGLTKTVQTYPDGTKGQHIRVSAEALSQALKSLHGTSKPYIVIPTSGVAGGTTVALPSSSLVKAAAANSQAVLIVQTEGASYSLPLQLLDLTAIANSLGAAQDEIQISVTIKQVNADQAAKAKQMMKQLDAISYSEMFDYQVIAEGAGKSIELKSFNQYVERSLDLHGSIDEDEVTAVMIDASGKLTFVPMTIQQEGGNTVAVIKRKGNSAYMVIQHKKTFGDLTHHWARSDVELLASKLLIKGRSEEAFAPDQPIYRSEFAALLVRALGLNEYAAGASFKDISPSEWYAEAVGAAVSAGLVEGMSESEFGPKITITREQMAVMITRALKVADSINQTEDVTSVLPFTDVADISIWALSAVKQSVALGLLQGEDEGHFAPDNPATRAQATVILKRFLQHVKFINE</sequence>
<name>A0ABM9BV26_9BACL</name>
<keyword evidence="4" id="KW-1185">Reference proteome</keyword>
<dbReference type="InterPro" id="IPR001119">
    <property type="entry name" value="SLH_dom"/>
</dbReference>
<evidence type="ECO:0000313" key="4">
    <source>
        <dbReference type="Proteomes" id="UP000838821"/>
    </source>
</evidence>
<dbReference type="Pfam" id="PF00395">
    <property type="entry name" value="SLH"/>
    <property type="match status" value="3"/>
</dbReference>
<protein>
    <recommendedName>
        <fullName evidence="2">SLH domain-containing protein</fullName>
    </recommendedName>
</protein>
<dbReference type="Pfam" id="PF07602">
    <property type="entry name" value="DUF1565"/>
    <property type="match status" value="1"/>
</dbReference>
<evidence type="ECO:0000256" key="1">
    <source>
        <dbReference type="SAM" id="MobiDB-lite"/>
    </source>
</evidence>
<dbReference type="InterPro" id="IPR048482">
    <property type="entry name" value="GH141_ins"/>
</dbReference>
<evidence type="ECO:0000313" key="3">
    <source>
        <dbReference type="EMBL" id="CAH1195384.1"/>
    </source>
</evidence>
<dbReference type="Pfam" id="PF02368">
    <property type="entry name" value="Big_2"/>
    <property type="match status" value="3"/>
</dbReference>
<feature type="domain" description="SLH" evidence="2">
    <location>
        <begin position="2135"/>
        <end position="2196"/>
    </location>
</feature>
<dbReference type="Proteomes" id="UP000838821">
    <property type="component" value="Unassembled WGS sequence"/>
</dbReference>
<dbReference type="InterPro" id="IPR008964">
    <property type="entry name" value="Invasin/intimin_cell_adhesion"/>
</dbReference>
<dbReference type="Gene3D" id="2.160.20.10">
    <property type="entry name" value="Single-stranded right-handed beta-helix, Pectin lyase-like"/>
    <property type="match status" value="1"/>
</dbReference>
<comment type="caution">
    <text evidence="3">The sequence shown here is derived from an EMBL/GenBank/DDBJ whole genome shotgun (WGS) entry which is preliminary data.</text>
</comment>
<feature type="compositionally biased region" description="Polar residues" evidence="1">
    <location>
        <begin position="1754"/>
        <end position="1768"/>
    </location>
</feature>
<dbReference type="SUPFAM" id="SSF49373">
    <property type="entry name" value="Invasin/intimin cell-adhesion fragments"/>
    <property type="match status" value="5"/>
</dbReference>
<dbReference type="SUPFAM" id="SSF51126">
    <property type="entry name" value="Pectin lyase-like"/>
    <property type="match status" value="1"/>
</dbReference>
<dbReference type="PROSITE" id="PS51272">
    <property type="entry name" value="SLH"/>
    <property type="match status" value="3"/>
</dbReference>
<dbReference type="InterPro" id="IPR011050">
    <property type="entry name" value="Pectin_lyase_fold/virulence"/>
</dbReference>
<dbReference type="InterPro" id="IPR012334">
    <property type="entry name" value="Pectin_lyas_fold"/>
</dbReference>
<dbReference type="InterPro" id="IPR011459">
    <property type="entry name" value="DUF1565"/>
</dbReference>
<dbReference type="PANTHER" id="PTHR36453:SF1">
    <property type="entry name" value="RIGHT HANDED BETA HELIX DOMAIN-CONTAINING PROTEIN"/>
    <property type="match status" value="1"/>
</dbReference>
<reference evidence="3" key="1">
    <citation type="submission" date="2022-01" db="EMBL/GenBank/DDBJ databases">
        <authorList>
            <person name="Criscuolo A."/>
        </authorList>
    </citation>
    <scope>NUCLEOTIDE SEQUENCE</scope>
    <source>
        <strain evidence="3">CIP111891</strain>
    </source>
</reference>
<organism evidence="3 4">
    <name type="scientific">Paenibacillus allorhizoplanae</name>
    <dbReference type="NCBI Taxonomy" id="2905648"/>
    <lineage>
        <taxon>Bacteria</taxon>
        <taxon>Bacillati</taxon>
        <taxon>Bacillota</taxon>
        <taxon>Bacilli</taxon>
        <taxon>Bacillales</taxon>
        <taxon>Paenibacillaceae</taxon>
        <taxon>Paenibacillus</taxon>
    </lineage>
</organism>